<keyword evidence="14" id="KW-1185">Reference proteome</keyword>
<reference evidence="13 14" key="1">
    <citation type="submission" date="2023-08" db="EMBL/GenBank/DDBJ databases">
        <title>Whole-genome sequencing of halo(alkali)philic microorganisms from hypersaline lakes.</title>
        <authorList>
            <person name="Sorokin D.Y."/>
            <person name="Abbas B."/>
            <person name="Merkel A.Y."/>
        </authorList>
    </citation>
    <scope>NUCLEOTIDE SEQUENCE [LARGE SCALE GENOMIC DNA]</scope>
    <source>
        <strain evidence="13 14">AB-CW4</strain>
    </source>
</reference>
<accession>A0ABU0W300</accession>
<organism evidence="13 14">
    <name type="scientific">Natronospira bacteriovora</name>
    <dbReference type="NCBI Taxonomy" id="3069753"/>
    <lineage>
        <taxon>Bacteria</taxon>
        <taxon>Pseudomonadati</taxon>
        <taxon>Pseudomonadota</taxon>
        <taxon>Gammaproteobacteria</taxon>
        <taxon>Natronospirales</taxon>
        <taxon>Natronospiraceae</taxon>
        <taxon>Natronospira</taxon>
    </lineage>
</organism>
<evidence type="ECO:0000256" key="7">
    <source>
        <dbReference type="ARBA" id="ARBA00023229"/>
    </source>
</evidence>
<feature type="domain" description="DXP reductoisomerase C-terminal" evidence="12">
    <location>
        <begin position="266"/>
        <end position="382"/>
    </location>
</feature>
<feature type="binding site" evidence="9">
    <location>
        <position position="151"/>
    </location>
    <ligand>
        <name>1-deoxy-D-xylulose 5-phosphate</name>
        <dbReference type="ChEBI" id="CHEBI:57792"/>
    </ligand>
</feature>
<dbReference type="SUPFAM" id="SSF55347">
    <property type="entry name" value="Glyceraldehyde-3-phosphate dehydrogenase-like, C-terminal domain"/>
    <property type="match status" value="1"/>
</dbReference>
<feature type="binding site" evidence="9">
    <location>
        <position position="152"/>
    </location>
    <ligand>
        <name>Mn(2+)</name>
        <dbReference type="ChEBI" id="CHEBI:29035"/>
    </ligand>
</feature>
<dbReference type="InterPro" id="IPR013644">
    <property type="entry name" value="DXP_reductoisomerase_C"/>
</dbReference>
<dbReference type="InterPro" id="IPR036169">
    <property type="entry name" value="DXPR_C_sf"/>
</dbReference>
<feature type="binding site" evidence="9">
    <location>
        <position position="124"/>
    </location>
    <ligand>
        <name>NADPH</name>
        <dbReference type="ChEBI" id="CHEBI:57783"/>
    </ligand>
</feature>
<gene>
    <name evidence="9" type="primary">dxr</name>
    <name evidence="13" type="ORF">RBH19_00440</name>
</gene>
<dbReference type="EMBL" id="JAVDDT010000001">
    <property type="protein sequence ID" value="MDQ2068339.1"/>
    <property type="molecule type" value="Genomic_DNA"/>
</dbReference>
<dbReference type="Gene3D" id="3.40.50.720">
    <property type="entry name" value="NAD(P)-binding Rossmann-like Domain"/>
    <property type="match status" value="1"/>
</dbReference>
<dbReference type="InterPro" id="IPR013512">
    <property type="entry name" value="DXP_reductoisomerase_N"/>
</dbReference>
<dbReference type="PANTHER" id="PTHR30525">
    <property type="entry name" value="1-DEOXY-D-XYLULOSE 5-PHOSPHATE REDUCTOISOMERASE"/>
    <property type="match status" value="1"/>
</dbReference>
<feature type="binding site" evidence="9">
    <location>
        <position position="223"/>
    </location>
    <ligand>
        <name>1-deoxy-D-xylulose 5-phosphate</name>
        <dbReference type="ChEBI" id="CHEBI:57792"/>
    </ligand>
</feature>
<comment type="similarity">
    <text evidence="2 9">Belongs to the DXR family.</text>
</comment>
<evidence type="ECO:0000313" key="13">
    <source>
        <dbReference type="EMBL" id="MDQ2068339.1"/>
    </source>
</evidence>
<dbReference type="GO" id="GO:0030604">
    <property type="term" value="F:1-deoxy-D-xylulose-5-phosphate reductoisomerase activity"/>
    <property type="evidence" value="ECO:0007669"/>
    <property type="project" value="UniProtKB-EC"/>
</dbReference>
<evidence type="ECO:0000313" key="14">
    <source>
        <dbReference type="Proteomes" id="UP001239019"/>
    </source>
</evidence>
<feature type="binding site" evidence="9">
    <location>
        <position position="126"/>
    </location>
    <ligand>
        <name>NADPH</name>
        <dbReference type="ChEBI" id="CHEBI:57783"/>
    </ligand>
</feature>
<dbReference type="Pfam" id="PF13288">
    <property type="entry name" value="DXPR_C"/>
    <property type="match status" value="1"/>
</dbReference>
<evidence type="ECO:0000256" key="4">
    <source>
        <dbReference type="ARBA" id="ARBA00022857"/>
    </source>
</evidence>
<dbReference type="Pfam" id="PF02670">
    <property type="entry name" value="DXP_reductoisom"/>
    <property type="match status" value="1"/>
</dbReference>
<evidence type="ECO:0000256" key="9">
    <source>
        <dbReference type="HAMAP-Rule" id="MF_00183"/>
    </source>
</evidence>
<feature type="binding site" evidence="9">
    <location>
        <position position="226"/>
    </location>
    <ligand>
        <name>1-deoxy-D-xylulose 5-phosphate</name>
        <dbReference type="ChEBI" id="CHEBI:57792"/>
    </ligand>
</feature>
<feature type="binding site" evidence="9">
    <location>
        <position position="150"/>
    </location>
    <ligand>
        <name>Mn(2+)</name>
        <dbReference type="ChEBI" id="CHEBI:29035"/>
    </ligand>
</feature>
<comment type="caution">
    <text evidence="9">Lacks conserved residue(s) required for the propagation of feature annotation.</text>
</comment>
<feature type="binding site" evidence="9">
    <location>
        <position position="226"/>
    </location>
    <ligand>
        <name>Mn(2+)</name>
        <dbReference type="ChEBI" id="CHEBI:29035"/>
    </ligand>
</feature>
<dbReference type="RefSeq" id="WP_306726832.1">
    <property type="nucleotide sequence ID" value="NZ_JAVDDT010000001.1"/>
</dbReference>
<dbReference type="NCBIfam" id="NF009114">
    <property type="entry name" value="PRK12464.1"/>
    <property type="match status" value="1"/>
</dbReference>
<feature type="binding site" evidence="9">
    <location>
        <position position="11"/>
    </location>
    <ligand>
        <name>NADPH</name>
        <dbReference type="ChEBI" id="CHEBI:57783"/>
    </ligand>
</feature>
<keyword evidence="6 9" id="KW-0464">Manganese</keyword>
<feature type="binding site" evidence="9">
    <location>
        <position position="210"/>
    </location>
    <ligand>
        <name>NADPH</name>
        <dbReference type="ChEBI" id="CHEBI:57783"/>
    </ligand>
</feature>
<evidence type="ECO:0000256" key="1">
    <source>
        <dbReference type="ARBA" id="ARBA00005094"/>
    </source>
</evidence>
<feature type="domain" description="1-deoxy-D-xylulose 5-phosphate reductoisomerase C-terminal" evidence="11">
    <location>
        <begin position="146"/>
        <end position="234"/>
    </location>
</feature>
<dbReference type="HAMAP" id="MF_00183">
    <property type="entry name" value="DXP_reductoisom"/>
    <property type="match status" value="1"/>
</dbReference>
<evidence type="ECO:0000256" key="3">
    <source>
        <dbReference type="ARBA" id="ARBA00022723"/>
    </source>
</evidence>
<sequence length="392" mass="41815">MKSVTVLGSTGSVGQSTLDVLSRHPDRFRVHALTACRDEQGMLSQCRRHRPAVVVMVDTEAAARLREALRSEGLEVPVLEGGDALQAVAEAPETDVVMAAIVGAAGLLPTLAAVRAGKRVLVANKEPLVMCGDLFMAAVREHGAELLPIDSEHNAIFQCLPGGYRTGDTARGVRSVMLTASGGPFRTWDVNAIAGATPEQACKHPNWSMGRKISVDSASMMNKGLELIEACHLFSLEPERVRVVIHPESIVHSMVEYEDGSVIAQLGQPDMRTPIASGLAWPERIEAGVESVDLVSQGALHFQDPDPERFPALRLARQAAEDGGGMPIVLNAANEIAVADFLAGRCRFGQIVERVAAALEAFAGAGCEGLEAVLALDADVRRWMQDPEGLAR</sequence>
<feature type="binding site" evidence="9">
    <location>
        <position position="13"/>
    </location>
    <ligand>
        <name>NADPH</name>
        <dbReference type="ChEBI" id="CHEBI:57783"/>
    </ligand>
</feature>
<dbReference type="SUPFAM" id="SSF69055">
    <property type="entry name" value="1-deoxy-D-xylulose-5-phosphate reductoisomerase, C-terminal domain"/>
    <property type="match status" value="1"/>
</dbReference>
<dbReference type="SUPFAM" id="SSF51735">
    <property type="entry name" value="NAD(P)-binding Rossmann-fold domains"/>
    <property type="match status" value="1"/>
</dbReference>
<evidence type="ECO:0000259" key="10">
    <source>
        <dbReference type="Pfam" id="PF02670"/>
    </source>
</evidence>
<keyword evidence="3 9" id="KW-0479">Metal-binding</keyword>
<feature type="binding site" evidence="9">
    <location>
        <position position="10"/>
    </location>
    <ligand>
        <name>NADPH</name>
        <dbReference type="ChEBI" id="CHEBI:57783"/>
    </ligand>
</feature>
<dbReference type="NCBIfam" id="TIGR00243">
    <property type="entry name" value="Dxr"/>
    <property type="match status" value="1"/>
</dbReference>
<evidence type="ECO:0000256" key="5">
    <source>
        <dbReference type="ARBA" id="ARBA00023002"/>
    </source>
</evidence>
<protein>
    <recommendedName>
        <fullName evidence="9">1-deoxy-D-xylulose 5-phosphate reductoisomerase</fullName>
        <shortName evidence="9">DXP reductoisomerase</shortName>
        <ecNumber evidence="9">1.1.1.267</ecNumber>
    </recommendedName>
    <alternativeName>
        <fullName evidence="9">1-deoxyxylulose-5-phosphate reductoisomerase</fullName>
    </alternativeName>
    <alternativeName>
        <fullName evidence="9">2-C-methyl-D-erythritol 4-phosphate synthase</fullName>
    </alternativeName>
</protein>
<feature type="binding site" evidence="9">
    <location>
        <position position="204"/>
    </location>
    <ligand>
        <name>1-deoxy-D-xylulose 5-phosphate</name>
        <dbReference type="ChEBI" id="CHEBI:57792"/>
    </ligand>
</feature>
<feature type="binding site" evidence="9">
    <location>
        <position position="12"/>
    </location>
    <ligand>
        <name>NADPH</name>
        <dbReference type="ChEBI" id="CHEBI:57783"/>
    </ligand>
</feature>
<evidence type="ECO:0000259" key="11">
    <source>
        <dbReference type="Pfam" id="PF08436"/>
    </source>
</evidence>
<dbReference type="Gene3D" id="1.10.1740.10">
    <property type="match status" value="1"/>
</dbReference>
<feature type="binding site" evidence="9">
    <location>
        <position position="125"/>
    </location>
    <ligand>
        <name>1-deoxy-D-xylulose 5-phosphate</name>
        <dbReference type="ChEBI" id="CHEBI:57792"/>
    </ligand>
</feature>
<comment type="function">
    <text evidence="9">Catalyzes the NADPH-dependent rearrangement and reduction of 1-deoxy-D-xylulose-5-phosphate (DXP) to 2-C-methyl-D-erythritol 4-phosphate (MEP).</text>
</comment>
<feature type="binding site" evidence="9">
    <location>
        <position position="222"/>
    </location>
    <ligand>
        <name>1-deoxy-D-xylulose 5-phosphate</name>
        <dbReference type="ChEBI" id="CHEBI:57792"/>
    </ligand>
</feature>
<dbReference type="PIRSF" id="PIRSF006205">
    <property type="entry name" value="Dxp_reductismrs"/>
    <property type="match status" value="1"/>
</dbReference>
<comment type="catalytic activity">
    <reaction evidence="8">
        <text>2-C-methyl-D-erythritol 4-phosphate + NADP(+) = 1-deoxy-D-xylulose 5-phosphate + NADPH + H(+)</text>
        <dbReference type="Rhea" id="RHEA:13717"/>
        <dbReference type="ChEBI" id="CHEBI:15378"/>
        <dbReference type="ChEBI" id="CHEBI:57783"/>
        <dbReference type="ChEBI" id="CHEBI:57792"/>
        <dbReference type="ChEBI" id="CHEBI:58262"/>
        <dbReference type="ChEBI" id="CHEBI:58349"/>
        <dbReference type="EC" id="1.1.1.267"/>
    </reaction>
    <physiologicalReaction direction="right-to-left" evidence="8">
        <dbReference type="Rhea" id="RHEA:13719"/>
    </physiologicalReaction>
</comment>
<dbReference type="Pfam" id="PF08436">
    <property type="entry name" value="DXP_redisom_C"/>
    <property type="match status" value="1"/>
</dbReference>
<keyword evidence="5 9" id="KW-0560">Oxidoreductase</keyword>
<comment type="caution">
    <text evidence="13">The sequence shown here is derived from an EMBL/GenBank/DDBJ whole genome shotgun (WGS) entry which is preliminary data.</text>
</comment>
<comment type="cofactor">
    <cofactor evidence="9">
        <name>Mg(2+)</name>
        <dbReference type="ChEBI" id="CHEBI:18420"/>
    </cofactor>
    <cofactor evidence="9">
        <name>Mn(2+)</name>
        <dbReference type="ChEBI" id="CHEBI:29035"/>
    </cofactor>
</comment>
<dbReference type="InterPro" id="IPR026877">
    <property type="entry name" value="DXPR_C"/>
</dbReference>
<evidence type="ECO:0000256" key="6">
    <source>
        <dbReference type="ARBA" id="ARBA00023211"/>
    </source>
</evidence>
<dbReference type="PANTHER" id="PTHR30525:SF0">
    <property type="entry name" value="1-DEOXY-D-XYLULOSE 5-PHOSPHATE REDUCTOISOMERASE, CHLOROPLASTIC"/>
    <property type="match status" value="1"/>
</dbReference>
<evidence type="ECO:0000259" key="12">
    <source>
        <dbReference type="Pfam" id="PF13288"/>
    </source>
</evidence>
<proteinExistence type="inferred from homology"/>
<feature type="binding site" evidence="9">
    <location>
        <position position="152"/>
    </location>
    <ligand>
        <name>1-deoxy-D-xylulose 5-phosphate</name>
        <dbReference type="ChEBI" id="CHEBI:57792"/>
    </ligand>
</feature>
<keyword evidence="9" id="KW-0460">Magnesium</keyword>
<feature type="binding site" evidence="9">
    <location>
        <position position="217"/>
    </location>
    <ligand>
        <name>1-deoxy-D-xylulose 5-phosphate</name>
        <dbReference type="ChEBI" id="CHEBI:57792"/>
    </ligand>
</feature>
<keyword evidence="4 9" id="KW-0521">NADP</keyword>
<feature type="domain" description="1-deoxy-D-xylulose 5-phosphate reductoisomerase N-terminal" evidence="10">
    <location>
        <begin position="4"/>
        <end position="132"/>
    </location>
</feature>
<comment type="pathway">
    <text evidence="1 9">Isoprenoid biosynthesis; isopentenyl diphosphate biosynthesis via DXP pathway; isopentenyl diphosphate from 1-deoxy-D-xylulose 5-phosphate: step 1/6.</text>
</comment>
<keyword evidence="7 9" id="KW-0414">Isoprene biosynthesis</keyword>
<evidence type="ECO:0000256" key="2">
    <source>
        <dbReference type="ARBA" id="ARBA00006825"/>
    </source>
</evidence>
<dbReference type="EC" id="1.1.1.267" evidence="9"/>
<feature type="binding site" evidence="9">
    <location>
        <position position="181"/>
    </location>
    <ligand>
        <name>1-deoxy-D-xylulose 5-phosphate</name>
        <dbReference type="ChEBI" id="CHEBI:57792"/>
    </ligand>
</feature>
<evidence type="ECO:0000256" key="8">
    <source>
        <dbReference type="ARBA" id="ARBA00048543"/>
    </source>
</evidence>
<name>A0ABU0W300_9GAMM</name>
<feature type="binding site" evidence="9">
    <location>
        <position position="37"/>
    </location>
    <ligand>
        <name>NADPH</name>
        <dbReference type="ChEBI" id="CHEBI:57783"/>
    </ligand>
</feature>
<dbReference type="InterPro" id="IPR036291">
    <property type="entry name" value="NAD(P)-bd_dom_sf"/>
</dbReference>
<dbReference type="Proteomes" id="UP001239019">
    <property type="component" value="Unassembled WGS sequence"/>
</dbReference>
<dbReference type="InterPro" id="IPR003821">
    <property type="entry name" value="DXP_reductoisomerase"/>
</dbReference>